<gene>
    <name evidence="2" type="ORF">H9632_18500</name>
</gene>
<feature type="transmembrane region" description="Helical" evidence="1">
    <location>
        <begin position="160"/>
        <end position="182"/>
    </location>
</feature>
<name>A0ABR8XSY6_9BACL</name>
<reference evidence="2 3" key="1">
    <citation type="submission" date="2020-08" db="EMBL/GenBank/DDBJ databases">
        <title>A Genomic Blueprint of the Chicken Gut Microbiome.</title>
        <authorList>
            <person name="Gilroy R."/>
            <person name="Ravi A."/>
            <person name="Getino M."/>
            <person name="Pursley I."/>
            <person name="Horton D.L."/>
            <person name="Alikhan N.-F."/>
            <person name="Baker D."/>
            <person name="Gharbi K."/>
            <person name="Hall N."/>
            <person name="Watson M."/>
            <person name="Adriaenssens E.M."/>
            <person name="Foster-Nyarko E."/>
            <person name="Jarju S."/>
            <person name="Secka A."/>
            <person name="Antonio M."/>
            <person name="Oren A."/>
            <person name="Chaudhuri R."/>
            <person name="La Ragione R.M."/>
            <person name="Hildebrand F."/>
            <person name="Pallen M.J."/>
        </authorList>
    </citation>
    <scope>NUCLEOTIDE SEQUENCE [LARGE SCALE GENOMIC DNA]</scope>
    <source>
        <strain evidence="2 3">Sa1YVA6</strain>
    </source>
</reference>
<proteinExistence type="predicted"/>
<accession>A0ABR8XSY6</accession>
<keyword evidence="3" id="KW-1185">Reference proteome</keyword>
<feature type="transmembrane region" description="Helical" evidence="1">
    <location>
        <begin position="194"/>
        <end position="220"/>
    </location>
</feature>
<dbReference type="EMBL" id="JACSPW010000033">
    <property type="protein sequence ID" value="MBD8035048.1"/>
    <property type="molecule type" value="Genomic_DNA"/>
</dbReference>
<evidence type="ECO:0000313" key="3">
    <source>
        <dbReference type="Proteomes" id="UP000600565"/>
    </source>
</evidence>
<evidence type="ECO:0000256" key="1">
    <source>
        <dbReference type="SAM" id="Phobius"/>
    </source>
</evidence>
<evidence type="ECO:0000313" key="2">
    <source>
        <dbReference type="EMBL" id="MBD8035048.1"/>
    </source>
</evidence>
<keyword evidence="1" id="KW-1133">Transmembrane helix</keyword>
<dbReference type="Proteomes" id="UP000600565">
    <property type="component" value="Unassembled WGS sequence"/>
</dbReference>
<feature type="transmembrane region" description="Helical" evidence="1">
    <location>
        <begin position="117"/>
        <end position="140"/>
    </location>
</feature>
<dbReference type="RefSeq" id="WP_191705524.1">
    <property type="nucleotide sequence ID" value="NZ_JACSPW010000033.1"/>
</dbReference>
<keyword evidence="1" id="KW-0472">Membrane</keyword>
<organism evidence="2 3">
    <name type="scientific">Solibacillus merdavium</name>
    <dbReference type="NCBI Taxonomy" id="2762218"/>
    <lineage>
        <taxon>Bacteria</taxon>
        <taxon>Bacillati</taxon>
        <taxon>Bacillota</taxon>
        <taxon>Bacilli</taxon>
        <taxon>Bacillales</taxon>
        <taxon>Caryophanaceae</taxon>
        <taxon>Solibacillus</taxon>
    </lineage>
</organism>
<keyword evidence="1" id="KW-0812">Transmembrane</keyword>
<feature type="transmembrane region" description="Helical" evidence="1">
    <location>
        <begin position="35"/>
        <end position="52"/>
    </location>
</feature>
<comment type="caution">
    <text evidence="2">The sequence shown here is derived from an EMBL/GenBank/DDBJ whole genome shotgun (WGS) entry which is preliminary data.</text>
</comment>
<sequence>MYEFKFWQQLSHPSQLIHNLESSESHHLKGYLKSVWAIFGFTLLFFIARNLWGMNTADLTALLVNGEGHLYSFARMMSLIGSILAGILFFVFHYYVITYVIYLLTKIPYRWIQKIQLYALLFIVLEKTLTIIVFAIAGFSTPFTLFSLAPMMAYVYYQDYLLFFLNQLTIATIITVWIQYIFLSNWVERPKALLIKLILIQVIVALLVALSSILPILTWIEGWLGQ</sequence>
<feature type="transmembrane region" description="Helical" evidence="1">
    <location>
        <begin position="72"/>
        <end position="105"/>
    </location>
</feature>
<protein>
    <submittedName>
        <fullName evidence="2">Amino acid transporter</fullName>
    </submittedName>
</protein>